<feature type="non-terminal residue" evidence="1">
    <location>
        <position position="1"/>
    </location>
</feature>
<accession>A0A820L6Q5</accession>
<sequence length="59" mass="6803">QELFLIRHLNYCYTVASILLIGRYSDTISAIKKEFAHYIQYTGDKYSESTVLSYSAMAD</sequence>
<gene>
    <name evidence="1" type="ORF">OKA104_LOCUS48984</name>
</gene>
<protein>
    <submittedName>
        <fullName evidence="1">Uncharacterized protein</fullName>
    </submittedName>
</protein>
<dbReference type="Proteomes" id="UP000663881">
    <property type="component" value="Unassembled WGS sequence"/>
</dbReference>
<proteinExistence type="predicted"/>
<evidence type="ECO:0000313" key="1">
    <source>
        <dbReference type="EMBL" id="CAF4354457.1"/>
    </source>
</evidence>
<dbReference type="AlphaFoldDB" id="A0A820L6Q5"/>
<name>A0A820L6Q5_9BILA</name>
<dbReference type="EMBL" id="CAJOAY010022138">
    <property type="protein sequence ID" value="CAF4354457.1"/>
    <property type="molecule type" value="Genomic_DNA"/>
</dbReference>
<comment type="caution">
    <text evidence="1">The sequence shown here is derived from an EMBL/GenBank/DDBJ whole genome shotgun (WGS) entry which is preliminary data.</text>
</comment>
<reference evidence="1" key="1">
    <citation type="submission" date="2021-02" db="EMBL/GenBank/DDBJ databases">
        <authorList>
            <person name="Nowell W R."/>
        </authorList>
    </citation>
    <scope>NUCLEOTIDE SEQUENCE</scope>
</reference>
<organism evidence="1 2">
    <name type="scientific">Adineta steineri</name>
    <dbReference type="NCBI Taxonomy" id="433720"/>
    <lineage>
        <taxon>Eukaryota</taxon>
        <taxon>Metazoa</taxon>
        <taxon>Spiralia</taxon>
        <taxon>Gnathifera</taxon>
        <taxon>Rotifera</taxon>
        <taxon>Eurotatoria</taxon>
        <taxon>Bdelloidea</taxon>
        <taxon>Adinetida</taxon>
        <taxon>Adinetidae</taxon>
        <taxon>Adineta</taxon>
    </lineage>
</organism>
<evidence type="ECO:0000313" key="2">
    <source>
        <dbReference type="Proteomes" id="UP000663881"/>
    </source>
</evidence>